<dbReference type="WBParaSite" id="jg21422">
    <property type="protein sequence ID" value="jg21422"/>
    <property type="gene ID" value="jg21422"/>
</dbReference>
<organism evidence="1 2">
    <name type="scientific">Ditylenchus dipsaci</name>
    <dbReference type="NCBI Taxonomy" id="166011"/>
    <lineage>
        <taxon>Eukaryota</taxon>
        <taxon>Metazoa</taxon>
        <taxon>Ecdysozoa</taxon>
        <taxon>Nematoda</taxon>
        <taxon>Chromadorea</taxon>
        <taxon>Rhabditida</taxon>
        <taxon>Tylenchina</taxon>
        <taxon>Tylenchomorpha</taxon>
        <taxon>Sphaerularioidea</taxon>
        <taxon>Anguinidae</taxon>
        <taxon>Anguininae</taxon>
        <taxon>Ditylenchus</taxon>
    </lineage>
</organism>
<evidence type="ECO:0000313" key="2">
    <source>
        <dbReference type="WBParaSite" id="jg21422"/>
    </source>
</evidence>
<name>A0A915DLS9_9BILA</name>
<sequence>MYLISLELIKIMQKNVSSTGDYMHNRTRPSSIKFAALNSIVQTSFLLCVFHVAGLSKFEMVAGCSSVTQVEKKLLGILHAFNVSVDPKTVAFYDINDFSMVVKDTMLDQVSFPKPVYYMKYMPKKGIISCSIV</sequence>
<dbReference type="AlphaFoldDB" id="A0A915DLS9"/>
<keyword evidence="1" id="KW-1185">Reference proteome</keyword>
<dbReference type="Proteomes" id="UP000887574">
    <property type="component" value="Unplaced"/>
</dbReference>
<evidence type="ECO:0000313" key="1">
    <source>
        <dbReference type="Proteomes" id="UP000887574"/>
    </source>
</evidence>
<protein>
    <submittedName>
        <fullName evidence="2">Uncharacterized protein</fullName>
    </submittedName>
</protein>
<proteinExistence type="predicted"/>
<reference evidence="2" key="1">
    <citation type="submission" date="2022-11" db="UniProtKB">
        <authorList>
            <consortium name="WormBaseParasite"/>
        </authorList>
    </citation>
    <scope>IDENTIFICATION</scope>
</reference>
<accession>A0A915DLS9</accession>